<keyword evidence="7" id="KW-0399">Innate immunity</keyword>
<evidence type="ECO:0000256" key="3">
    <source>
        <dbReference type="ARBA" id="ARBA00004613"/>
    </source>
</evidence>
<dbReference type="PANTHER" id="PTHR11346">
    <property type="entry name" value="GALECTIN"/>
    <property type="match status" value="1"/>
</dbReference>
<evidence type="ECO:0000256" key="5">
    <source>
        <dbReference type="ARBA" id="ARBA00022525"/>
    </source>
</evidence>
<dbReference type="Proteomes" id="UP000261540">
    <property type="component" value="Unplaced"/>
</dbReference>
<dbReference type="CDD" id="cd00070">
    <property type="entry name" value="GLECT"/>
    <property type="match status" value="1"/>
</dbReference>
<evidence type="ECO:0000256" key="11">
    <source>
        <dbReference type="ARBA" id="ARBA00022737"/>
    </source>
</evidence>
<dbReference type="PROSITE" id="PS51304">
    <property type="entry name" value="GALECTIN"/>
    <property type="match status" value="1"/>
</dbReference>
<sequence>GGLGPLVPVKGTLSVFVLRKRFTVDLCRGGDIAMHMKLHFDDDGGQSVVRNSMVSGEWGTVERELSCFPFARGDPFELKILCTDSEFKVTGNGDYLFEFKHRIQELDSINHLGIYNDATLTGVSMDTLP</sequence>
<dbReference type="PANTHER" id="PTHR11346:SF26">
    <property type="entry name" value="GALECTIN-3"/>
    <property type="match status" value="1"/>
</dbReference>
<dbReference type="GO" id="GO:0005681">
    <property type="term" value="C:spliceosomal complex"/>
    <property type="evidence" value="ECO:0007669"/>
    <property type="project" value="UniProtKB-KW"/>
</dbReference>
<dbReference type="Pfam" id="PF00337">
    <property type="entry name" value="Gal-bind_lectin"/>
    <property type="match status" value="1"/>
</dbReference>
<dbReference type="GO" id="GO:0019863">
    <property type="term" value="F:IgE binding"/>
    <property type="evidence" value="ECO:0007669"/>
    <property type="project" value="UniProtKB-KW"/>
</dbReference>
<dbReference type="GO" id="GO:0050918">
    <property type="term" value="P:positive chemotaxis"/>
    <property type="evidence" value="ECO:0007669"/>
    <property type="project" value="TreeGrafter"/>
</dbReference>
<proteinExistence type="predicted"/>
<evidence type="ECO:0000256" key="6">
    <source>
        <dbReference type="ARBA" id="ARBA00022553"/>
    </source>
</evidence>
<accession>A0A3B3R6Z8</accession>
<evidence type="ECO:0000259" key="20">
    <source>
        <dbReference type="PROSITE" id="PS51304"/>
    </source>
</evidence>
<dbReference type="GO" id="GO:2001237">
    <property type="term" value="P:negative regulation of extrinsic apoptotic signaling pathway"/>
    <property type="evidence" value="ECO:0007669"/>
    <property type="project" value="TreeGrafter"/>
</dbReference>
<keyword evidence="12" id="KW-0221">Differentiation</keyword>
<keyword evidence="8" id="KW-0507">mRNA processing</keyword>
<dbReference type="SUPFAM" id="SSF49899">
    <property type="entry name" value="Concanavalin A-like lectins/glucanases"/>
    <property type="match status" value="1"/>
</dbReference>
<evidence type="ECO:0000256" key="12">
    <source>
        <dbReference type="ARBA" id="ARBA00022782"/>
    </source>
</evidence>
<dbReference type="Ensembl" id="ENSPKIT00000038409.1">
    <property type="protein sequence ID" value="ENSPKIP00000013974.1"/>
    <property type="gene ID" value="ENSPKIG00000001200.1"/>
</dbReference>
<keyword evidence="5" id="KW-0964">Secreted</keyword>
<dbReference type="GO" id="GO:0045087">
    <property type="term" value="P:innate immune response"/>
    <property type="evidence" value="ECO:0007669"/>
    <property type="project" value="UniProtKB-KW"/>
</dbReference>
<evidence type="ECO:0000256" key="2">
    <source>
        <dbReference type="ARBA" id="ARBA00004496"/>
    </source>
</evidence>
<evidence type="ECO:0000256" key="17">
    <source>
        <dbReference type="ARBA" id="ARBA00023187"/>
    </source>
</evidence>
<dbReference type="GO" id="GO:0048245">
    <property type="term" value="P:eosinophil chemotaxis"/>
    <property type="evidence" value="ECO:0007669"/>
    <property type="project" value="TreeGrafter"/>
</dbReference>
<evidence type="ECO:0000256" key="1">
    <source>
        <dbReference type="ARBA" id="ARBA00004123"/>
    </source>
</evidence>
<dbReference type="GO" id="GO:0008380">
    <property type="term" value="P:RNA splicing"/>
    <property type="evidence" value="ECO:0007669"/>
    <property type="project" value="UniProtKB-KW"/>
</dbReference>
<dbReference type="GO" id="GO:0048246">
    <property type="term" value="P:macrophage chemotaxis"/>
    <property type="evidence" value="ECO:0007669"/>
    <property type="project" value="TreeGrafter"/>
</dbReference>
<dbReference type="GO" id="GO:0005737">
    <property type="term" value="C:cytoplasm"/>
    <property type="evidence" value="ECO:0007669"/>
    <property type="project" value="UniProtKB-SubCell"/>
</dbReference>
<dbReference type="GO" id="GO:0030593">
    <property type="term" value="P:neutrophil chemotaxis"/>
    <property type="evidence" value="ECO:0007669"/>
    <property type="project" value="TreeGrafter"/>
</dbReference>
<dbReference type="GO" id="GO:0002548">
    <property type="term" value="P:monocyte chemotaxis"/>
    <property type="evidence" value="ECO:0007669"/>
    <property type="project" value="TreeGrafter"/>
</dbReference>
<reference evidence="21" key="2">
    <citation type="submission" date="2025-09" db="UniProtKB">
        <authorList>
            <consortium name="Ensembl"/>
        </authorList>
    </citation>
    <scope>IDENTIFICATION</scope>
</reference>
<dbReference type="Gene3D" id="2.60.120.200">
    <property type="match status" value="1"/>
</dbReference>
<keyword evidence="14" id="KW-0389">IgE-binding protein</keyword>
<evidence type="ECO:0000256" key="18">
    <source>
        <dbReference type="ARBA" id="ARBA00023242"/>
    </source>
</evidence>
<dbReference type="GO" id="GO:0001772">
    <property type="term" value="C:immunological synapse"/>
    <property type="evidence" value="ECO:0007669"/>
    <property type="project" value="TreeGrafter"/>
</dbReference>
<evidence type="ECO:0000256" key="14">
    <source>
        <dbReference type="ARBA" id="ARBA00022972"/>
    </source>
</evidence>
<dbReference type="GO" id="GO:0043236">
    <property type="term" value="F:laminin binding"/>
    <property type="evidence" value="ECO:0007669"/>
    <property type="project" value="TreeGrafter"/>
</dbReference>
<dbReference type="SMART" id="SM00908">
    <property type="entry name" value="Gal-bind_lectin"/>
    <property type="match status" value="1"/>
</dbReference>
<evidence type="ECO:0000256" key="13">
    <source>
        <dbReference type="ARBA" id="ARBA00022859"/>
    </source>
</evidence>
<evidence type="ECO:0000256" key="9">
    <source>
        <dbReference type="ARBA" id="ARBA00022728"/>
    </source>
</evidence>
<dbReference type="GeneTree" id="ENSGT00940000165169"/>
<evidence type="ECO:0000256" key="10">
    <source>
        <dbReference type="ARBA" id="ARBA00022734"/>
    </source>
</evidence>
<keyword evidence="4" id="KW-0963">Cytoplasm</keyword>
<keyword evidence="11" id="KW-0677">Repeat</keyword>
<dbReference type="GO" id="GO:0030154">
    <property type="term" value="P:cell differentiation"/>
    <property type="evidence" value="ECO:0007669"/>
    <property type="project" value="UniProtKB-KW"/>
</dbReference>
<keyword evidence="13" id="KW-0391">Immunity</keyword>
<evidence type="ECO:0000256" key="4">
    <source>
        <dbReference type="ARBA" id="ARBA00022490"/>
    </source>
</evidence>
<keyword evidence="16" id="KW-1015">Disulfide bond</keyword>
<dbReference type="SMART" id="SM00276">
    <property type="entry name" value="GLECT"/>
    <property type="match status" value="1"/>
</dbReference>
<evidence type="ECO:0000256" key="16">
    <source>
        <dbReference type="ARBA" id="ARBA00023157"/>
    </source>
</evidence>
<evidence type="ECO:0000256" key="19">
    <source>
        <dbReference type="RuleBase" id="RU102079"/>
    </source>
</evidence>
<dbReference type="GO" id="GO:0005615">
    <property type="term" value="C:extracellular space"/>
    <property type="evidence" value="ECO:0007669"/>
    <property type="project" value="TreeGrafter"/>
</dbReference>
<dbReference type="STRING" id="1676925.ENSPKIP00000013974"/>
<dbReference type="GO" id="GO:0090280">
    <property type="term" value="P:positive regulation of calcium ion import"/>
    <property type="evidence" value="ECO:0007669"/>
    <property type="project" value="TreeGrafter"/>
</dbReference>
<name>A0A3B3R6Z8_9TELE</name>
<dbReference type="AlphaFoldDB" id="A0A3B3R6Z8"/>
<evidence type="ECO:0000313" key="22">
    <source>
        <dbReference type="Proteomes" id="UP000261540"/>
    </source>
</evidence>
<dbReference type="GO" id="GO:0006397">
    <property type="term" value="P:mRNA processing"/>
    <property type="evidence" value="ECO:0007669"/>
    <property type="project" value="UniProtKB-KW"/>
</dbReference>
<comment type="subcellular location">
    <subcellularLocation>
        <location evidence="2">Cytoplasm</location>
    </subcellularLocation>
    <subcellularLocation>
        <location evidence="1">Nucleus</location>
    </subcellularLocation>
    <subcellularLocation>
        <location evidence="3">Secreted</location>
    </subcellularLocation>
</comment>
<keyword evidence="9" id="KW-0747">Spliceosome</keyword>
<reference evidence="21" key="1">
    <citation type="submission" date="2025-08" db="UniProtKB">
        <authorList>
            <consortium name="Ensembl"/>
        </authorList>
    </citation>
    <scope>IDENTIFICATION</scope>
</reference>
<keyword evidence="15" id="KW-0007">Acetylation</keyword>
<dbReference type="InterPro" id="IPR001079">
    <property type="entry name" value="Galectin_CRD"/>
</dbReference>
<keyword evidence="6" id="KW-0597">Phosphoprotein</keyword>
<evidence type="ECO:0000256" key="15">
    <source>
        <dbReference type="ARBA" id="ARBA00022990"/>
    </source>
</evidence>
<dbReference type="GO" id="GO:0045806">
    <property type="term" value="P:negative regulation of endocytosis"/>
    <property type="evidence" value="ECO:0007669"/>
    <property type="project" value="TreeGrafter"/>
</dbReference>
<keyword evidence="22" id="KW-1185">Reference proteome</keyword>
<dbReference type="InterPro" id="IPR013320">
    <property type="entry name" value="ConA-like_dom_sf"/>
</dbReference>
<keyword evidence="18" id="KW-0539">Nucleus</keyword>
<protein>
    <recommendedName>
        <fullName evidence="19">Galectin</fullName>
    </recommendedName>
</protein>
<keyword evidence="17" id="KW-0508">mRNA splicing</keyword>
<evidence type="ECO:0000256" key="8">
    <source>
        <dbReference type="ARBA" id="ARBA00022664"/>
    </source>
</evidence>
<dbReference type="GO" id="GO:0048030">
    <property type="term" value="F:disaccharide binding"/>
    <property type="evidence" value="ECO:0007669"/>
    <property type="project" value="TreeGrafter"/>
</dbReference>
<dbReference type="InterPro" id="IPR044156">
    <property type="entry name" value="Galectin-like"/>
</dbReference>
<evidence type="ECO:0000313" key="21">
    <source>
        <dbReference type="Ensembl" id="ENSPKIP00000013974.1"/>
    </source>
</evidence>
<evidence type="ECO:0000256" key="7">
    <source>
        <dbReference type="ARBA" id="ARBA00022588"/>
    </source>
</evidence>
<feature type="domain" description="Galectin" evidence="20">
    <location>
        <begin position="1"/>
        <end position="126"/>
    </location>
</feature>
<organism evidence="21 22">
    <name type="scientific">Paramormyrops kingsleyae</name>
    <dbReference type="NCBI Taxonomy" id="1676925"/>
    <lineage>
        <taxon>Eukaryota</taxon>
        <taxon>Metazoa</taxon>
        <taxon>Chordata</taxon>
        <taxon>Craniata</taxon>
        <taxon>Vertebrata</taxon>
        <taxon>Euteleostomi</taxon>
        <taxon>Actinopterygii</taxon>
        <taxon>Neopterygii</taxon>
        <taxon>Teleostei</taxon>
        <taxon>Osteoglossocephala</taxon>
        <taxon>Osteoglossomorpha</taxon>
        <taxon>Osteoglossiformes</taxon>
        <taxon>Mormyridae</taxon>
        <taxon>Paramormyrops</taxon>
    </lineage>
</organism>
<keyword evidence="10 19" id="KW-0430">Lectin</keyword>